<proteinExistence type="predicted"/>
<accession>A0A941ELD4</accession>
<evidence type="ECO:0000313" key="2">
    <source>
        <dbReference type="EMBL" id="MBR7829699.1"/>
    </source>
</evidence>
<gene>
    <name evidence="2" type="ORF">KDK95_25560</name>
</gene>
<sequence>MFVSLTYRLLVTVVSWLVLLARSSASKDAEILALWHEFAILRRVKPEPKPTWPERAVLAALARIMSKPLRGQRLVTPGTLLRWHRKLVAAKWRQPRAAGQAADTGRAHGADLAPGPGKSPVGRGADPG</sequence>
<dbReference type="Proteomes" id="UP000676325">
    <property type="component" value="Unassembled WGS sequence"/>
</dbReference>
<protein>
    <recommendedName>
        <fullName evidence="4">Integrase</fullName>
    </recommendedName>
</protein>
<name>A0A941ELD4_9ACTN</name>
<organism evidence="2 3">
    <name type="scientific">Actinospica acidithermotolerans</name>
    <dbReference type="NCBI Taxonomy" id="2828514"/>
    <lineage>
        <taxon>Bacteria</taxon>
        <taxon>Bacillati</taxon>
        <taxon>Actinomycetota</taxon>
        <taxon>Actinomycetes</taxon>
        <taxon>Catenulisporales</taxon>
        <taxon>Actinospicaceae</taxon>
        <taxon>Actinospica</taxon>
    </lineage>
</organism>
<evidence type="ECO:0000256" key="1">
    <source>
        <dbReference type="SAM" id="MobiDB-lite"/>
    </source>
</evidence>
<evidence type="ECO:0008006" key="4">
    <source>
        <dbReference type="Google" id="ProtNLM"/>
    </source>
</evidence>
<comment type="caution">
    <text evidence="2">The sequence shown here is derived from an EMBL/GenBank/DDBJ whole genome shotgun (WGS) entry which is preliminary data.</text>
</comment>
<dbReference type="RefSeq" id="WP_212520833.1">
    <property type="nucleotide sequence ID" value="NZ_JAGSOH010000096.1"/>
</dbReference>
<reference evidence="2" key="1">
    <citation type="submission" date="2021-04" db="EMBL/GenBank/DDBJ databases">
        <title>Genome based classification of Actinospica acidithermotolerans sp. nov., an actinobacterium isolated from an Indonesian hot spring.</title>
        <authorList>
            <person name="Kusuma A.B."/>
            <person name="Putra K.E."/>
            <person name="Nafisah S."/>
            <person name="Loh J."/>
            <person name="Nouioui I."/>
            <person name="Goodfellow M."/>
        </authorList>
    </citation>
    <scope>NUCLEOTIDE SEQUENCE</scope>
    <source>
        <strain evidence="2">MGRD01-02</strain>
    </source>
</reference>
<feature type="region of interest" description="Disordered" evidence="1">
    <location>
        <begin position="93"/>
        <end position="128"/>
    </location>
</feature>
<keyword evidence="3" id="KW-1185">Reference proteome</keyword>
<evidence type="ECO:0000313" key="3">
    <source>
        <dbReference type="Proteomes" id="UP000676325"/>
    </source>
</evidence>
<dbReference type="AlphaFoldDB" id="A0A941ELD4"/>
<dbReference type="EMBL" id="JAGSOH010000096">
    <property type="protein sequence ID" value="MBR7829699.1"/>
    <property type="molecule type" value="Genomic_DNA"/>
</dbReference>